<dbReference type="Pfam" id="PF01475">
    <property type="entry name" value="FUR"/>
    <property type="match status" value="1"/>
</dbReference>
<dbReference type="InterPro" id="IPR036390">
    <property type="entry name" value="WH_DNA-bd_sf"/>
</dbReference>
<reference evidence="2" key="1">
    <citation type="journal article" date="2019" name="Int. J. Syst. Evol. Microbiol.">
        <title>The Global Catalogue of Microorganisms (GCM) 10K type strain sequencing project: providing services to taxonomists for standard genome sequencing and annotation.</title>
        <authorList>
            <consortium name="The Broad Institute Genomics Platform"/>
            <consortium name="The Broad Institute Genome Sequencing Center for Infectious Disease"/>
            <person name="Wu L."/>
            <person name="Ma J."/>
        </authorList>
    </citation>
    <scope>NUCLEOTIDE SEQUENCE [LARGE SCALE GENOMIC DNA]</scope>
    <source>
        <strain evidence="2">CCUG 55608</strain>
    </source>
</reference>
<dbReference type="InterPro" id="IPR036388">
    <property type="entry name" value="WH-like_DNA-bd_sf"/>
</dbReference>
<sequence>MAFTLMNAAIKQTLDDFHLRHTSCREGVLDTFFAANYALAHHDIEESLKADFDRVTIYRTLKTFVDKGILHKVLDDEGGLKYALCREACAQDHHHHDHVHFKCEECGQTTCLENTLIPAVSLPSGYSRKETNLLIQGVCSLCNKNTAL</sequence>
<evidence type="ECO:0000313" key="1">
    <source>
        <dbReference type="EMBL" id="MFD1142505.1"/>
    </source>
</evidence>
<dbReference type="EMBL" id="JBHTLP010000008">
    <property type="protein sequence ID" value="MFD1142505.1"/>
    <property type="molecule type" value="Genomic_DNA"/>
</dbReference>
<gene>
    <name evidence="1" type="ORF">ACFQ4C_15375</name>
</gene>
<proteinExistence type="predicted"/>
<dbReference type="PANTHER" id="PTHR33202">
    <property type="entry name" value="ZINC UPTAKE REGULATION PROTEIN"/>
    <property type="match status" value="1"/>
</dbReference>
<protein>
    <submittedName>
        <fullName evidence="1">Fur family transcriptional regulator</fullName>
    </submittedName>
</protein>
<keyword evidence="2" id="KW-1185">Reference proteome</keyword>
<comment type="caution">
    <text evidence="1">The sequence shown here is derived from an EMBL/GenBank/DDBJ whole genome shotgun (WGS) entry which is preliminary data.</text>
</comment>
<dbReference type="Gene3D" id="1.10.10.10">
    <property type="entry name" value="Winged helix-like DNA-binding domain superfamily/Winged helix DNA-binding domain"/>
    <property type="match status" value="1"/>
</dbReference>
<dbReference type="PANTHER" id="PTHR33202:SF22">
    <property type="entry name" value="HYDROGEN PEROXIDE SENSITIVE REPRESSOR"/>
    <property type="match status" value="1"/>
</dbReference>
<name>A0ABW3QMV5_9BACT</name>
<accession>A0ABW3QMV5</accession>
<dbReference type="SUPFAM" id="SSF46785">
    <property type="entry name" value="Winged helix' DNA-binding domain"/>
    <property type="match status" value="1"/>
</dbReference>
<evidence type="ECO:0000313" key="2">
    <source>
        <dbReference type="Proteomes" id="UP001597116"/>
    </source>
</evidence>
<organism evidence="1 2">
    <name type="scientific">Larkinella insperata</name>
    <dbReference type="NCBI Taxonomy" id="332158"/>
    <lineage>
        <taxon>Bacteria</taxon>
        <taxon>Pseudomonadati</taxon>
        <taxon>Bacteroidota</taxon>
        <taxon>Cytophagia</taxon>
        <taxon>Cytophagales</taxon>
        <taxon>Spirosomataceae</taxon>
        <taxon>Larkinella</taxon>
    </lineage>
</organism>
<dbReference type="Proteomes" id="UP001597116">
    <property type="component" value="Unassembled WGS sequence"/>
</dbReference>
<dbReference type="InterPro" id="IPR002481">
    <property type="entry name" value="FUR"/>
</dbReference>